<keyword evidence="5 7" id="KW-1133">Transmembrane helix</keyword>
<evidence type="ECO:0000256" key="6">
    <source>
        <dbReference type="ARBA" id="ARBA00023136"/>
    </source>
</evidence>
<evidence type="ECO:0000256" key="3">
    <source>
        <dbReference type="ARBA" id="ARBA00022475"/>
    </source>
</evidence>
<gene>
    <name evidence="9" type="ORF">F4148_07330</name>
</gene>
<dbReference type="SUPFAM" id="SSF161098">
    <property type="entry name" value="MetI-like"/>
    <property type="match status" value="1"/>
</dbReference>
<dbReference type="GO" id="GO:0005886">
    <property type="term" value="C:plasma membrane"/>
    <property type="evidence" value="ECO:0007669"/>
    <property type="project" value="UniProtKB-SubCell"/>
</dbReference>
<dbReference type="PANTHER" id="PTHR43744">
    <property type="entry name" value="ABC TRANSPORTER PERMEASE PROTEIN MG189-RELATED-RELATED"/>
    <property type="match status" value="1"/>
</dbReference>
<comment type="subcellular location">
    <subcellularLocation>
        <location evidence="1">Cell membrane</location>
        <topology evidence="1">Multi-pass membrane protein</topology>
    </subcellularLocation>
</comment>
<accession>A0A6B1FZ94</accession>
<name>A0A6B1FZ94_9CHLR</name>
<dbReference type="AlphaFoldDB" id="A0A6B1FZ94"/>
<keyword evidence="2" id="KW-0813">Transport</keyword>
<feature type="transmembrane region" description="Helical" evidence="7">
    <location>
        <begin position="69"/>
        <end position="88"/>
    </location>
</feature>
<dbReference type="PANTHER" id="PTHR43744:SF12">
    <property type="entry name" value="ABC TRANSPORTER PERMEASE PROTEIN MG189-RELATED"/>
    <property type="match status" value="1"/>
</dbReference>
<protein>
    <submittedName>
        <fullName evidence="9">Carbohydrate ABC transporter permease</fullName>
    </submittedName>
</protein>
<reference evidence="9" key="1">
    <citation type="submission" date="2019-09" db="EMBL/GenBank/DDBJ databases">
        <title>Characterisation of the sponge microbiome using genome-centric metagenomics.</title>
        <authorList>
            <person name="Engelberts J.P."/>
            <person name="Robbins S.J."/>
            <person name="De Goeij J.M."/>
            <person name="Aranda M."/>
            <person name="Bell S.C."/>
            <person name="Webster N.S."/>
        </authorList>
    </citation>
    <scope>NUCLEOTIDE SEQUENCE</scope>
    <source>
        <strain evidence="9">SB0675_bin_29</strain>
    </source>
</reference>
<evidence type="ECO:0000256" key="4">
    <source>
        <dbReference type="ARBA" id="ARBA00022692"/>
    </source>
</evidence>
<feature type="transmembrane region" description="Helical" evidence="7">
    <location>
        <begin position="6"/>
        <end position="30"/>
    </location>
</feature>
<dbReference type="EMBL" id="VYDA01000278">
    <property type="protein sequence ID" value="MYH61570.1"/>
    <property type="molecule type" value="Genomic_DNA"/>
</dbReference>
<dbReference type="PROSITE" id="PS50928">
    <property type="entry name" value="ABC_TM1"/>
    <property type="match status" value="1"/>
</dbReference>
<evidence type="ECO:0000256" key="1">
    <source>
        <dbReference type="ARBA" id="ARBA00004651"/>
    </source>
</evidence>
<proteinExistence type="predicted"/>
<sequence length="102" mass="11197">MIWLRVIMPLSGPVVTVVALFQFQGSWNAFVWPLVMSSSERLYTISVGMYSLAYGSGSLTSMAELFQSVLLAGSVMAVLPILFLFIAFQRQFVQGIALTGLK</sequence>
<dbReference type="InterPro" id="IPR035906">
    <property type="entry name" value="MetI-like_sf"/>
</dbReference>
<organism evidence="9">
    <name type="scientific">Caldilineaceae bacterium SB0675_bin_29</name>
    <dbReference type="NCBI Taxonomy" id="2605266"/>
    <lineage>
        <taxon>Bacteria</taxon>
        <taxon>Bacillati</taxon>
        <taxon>Chloroflexota</taxon>
        <taxon>Caldilineae</taxon>
        <taxon>Caldilineales</taxon>
        <taxon>Caldilineaceae</taxon>
    </lineage>
</organism>
<evidence type="ECO:0000313" key="9">
    <source>
        <dbReference type="EMBL" id="MYH61570.1"/>
    </source>
</evidence>
<keyword evidence="6 7" id="KW-0472">Membrane</keyword>
<evidence type="ECO:0000256" key="7">
    <source>
        <dbReference type="SAM" id="Phobius"/>
    </source>
</evidence>
<evidence type="ECO:0000256" key="2">
    <source>
        <dbReference type="ARBA" id="ARBA00022448"/>
    </source>
</evidence>
<evidence type="ECO:0000256" key="5">
    <source>
        <dbReference type="ARBA" id="ARBA00022989"/>
    </source>
</evidence>
<feature type="domain" description="ABC transmembrane type-1" evidence="8">
    <location>
        <begin position="1"/>
        <end position="88"/>
    </location>
</feature>
<evidence type="ECO:0000259" key="8">
    <source>
        <dbReference type="PROSITE" id="PS50928"/>
    </source>
</evidence>
<keyword evidence="3" id="KW-1003">Cell membrane</keyword>
<dbReference type="InterPro" id="IPR000515">
    <property type="entry name" value="MetI-like"/>
</dbReference>
<dbReference type="Gene3D" id="1.10.3720.10">
    <property type="entry name" value="MetI-like"/>
    <property type="match status" value="1"/>
</dbReference>
<dbReference type="GO" id="GO:0055085">
    <property type="term" value="P:transmembrane transport"/>
    <property type="evidence" value="ECO:0007669"/>
    <property type="project" value="InterPro"/>
</dbReference>
<comment type="caution">
    <text evidence="9">The sequence shown here is derived from an EMBL/GenBank/DDBJ whole genome shotgun (WGS) entry which is preliminary data.</text>
</comment>
<keyword evidence="4 7" id="KW-0812">Transmembrane</keyword>